<evidence type="ECO:0000256" key="2">
    <source>
        <dbReference type="SAM" id="Phobius"/>
    </source>
</evidence>
<keyword evidence="1" id="KW-0802">TPR repeat</keyword>
<evidence type="ECO:0000313" key="5">
    <source>
        <dbReference type="EMBL" id="GGC32033.1"/>
    </source>
</evidence>
<feature type="domain" description="CHAT" evidence="4">
    <location>
        <begin position="617"/>
        <end position="888"/>
    </location>
</feature>
<keyword evidence="2" id="KW-1133">Transmembrane helix</keyword>
<keyword evidence="2" id="KW-0812">Transmembrane</keyword>
<feature type="transmembrane region" description="Helical" evidence="2">
    <location>
        <begin position="898"/>
        <end position="916"/>
    </location>
</feature>
<dbReference type="InterPro" id="IPR024983">
    <property type="entry name" value="CHAT_dom"/>
</dbReference>
<gene>
    <name evidence="5" type="ORF">GCM10010993_08780</name>
</gene>
<dbReference type="Pfam" id="PF12770">
    <property type="entry name" value="CHAT"/>
    <property type="match status" value="1"/>
</dbReference>
<dbReference type="PANTHER" id="PTHR10098">
    <property type="entry name" value="RAPSYN-RELATED"/>
    <property type="match status" value="1"/>
</dbReference>
<feature type="chain" id="PRO_5046415944" description="CHAT domain-containing protein" evidence="3">
    <location>
        <begin position="17"/>
        <end position="931"/>
    </location>
</feature>
<dbReference type="Pfam" id="PF13181">
    <property type="entry name" value="TPR_8"/>
    <property type="match status" value="1"/>
</dbReference>
<keyword evidence="6" id="KW-1185">Reference proteome</keyword>
<organism evidence="5 6">
    <name type="scientific">Belliella aquatica</name>
    <dbReference type="NCBI Taxonomy" id="1323734"/>
    <lineage>
        <taxon>Bacteria</taxon>
        <taxon>Pseudomonadati</taxon>
        <taxon>Bacteroidota</taxon>
        <taxon>Cytophagia</taxon>
        <taxon>Cytophagales</taxon>
        <taxon>Cyclobacteriaceae</taxon>
        <taxon>Belliella</taxon>
    </lineage>
</organism>
<dbReference type="PROSITE" id="PS50005">
    <property type="entry name" value="TPR"/>
    <property type="match status" value="2"/>
</dbReference>
<comment type="caution">
    <text evidence="5">The sequence shown here is derived from an EMBL/GenBank/DDBJ whole genome shotgun (WGS) entry which is preliminary data.</text>
</comment>
<feature type="repeat" description="TPR" evidence="1">
    <location>
        <begin position="71"/>
        <end position="104"/>
    </location>
</feature>
<dbReference type="Gene3D" id="1.25.40.10">
    <property type="entry name" value="Tetratricopeptide repeat domain"/>
    <property type="match status" value="2"/>
</dbReference>
<evidence type="ECO:0000256" key="1">
    <source>
        <dbReference type="PROSITE-ProRule" id="PRU00339"/>
    </source>
</evidence>
<dbReference type="SMART" id="SM00028">
    <property type="entry name" value="TPR"/>
    <property type="match status" value="5"/>
</dbReference>
<name>A0ABQ1LZ05_9BACT</name>
<protein>
    <recommendedName>
        <fullName evidence="4">CHAT domain-containing protein</fullName>
    </recommendedName>
</protein>
<accession>A0ABQ1LZ05</accession>
<feature type="repeat" description="TPR" evidence="1">
    <location>
        <begin position="152"/>
        <end position="185"/>
    </location>
</feature>
<dbReference type="InterPro" id="IPR019734">
    <property type="entry name" value="TPR_rpt"/>
</dbReference>
<evidence type="ECO:0000256" key="3">
    <source>
        <dbReference type="SAM" id="SignalP"/>
    </source>
</evidence>
<feature type="signal peptide" evidence="3">
    <location>
        <begin position="1"/>
        <end position="16"/>
    </location>
</feature>
<sequence>MFLRIFFLFLFLAIQANNPTQEQALLTKYNQAIAYYESPQPTAESDSIALDFLTQIMNDPLNTSLSSEVILDIYEKVGNLYLINNDFEKAISAYREGVFFNYKEEVLDTLFFASNLFLGESYYRVSKADSSIFFLKNAEKLLSKKNSKLEASRLYNSLGVIYYESGNYIQSINYFNQARDLSVGDKSFSELDEYLQYAEYSFLNNIGSSLMGLSQLDSALKIYQDMLSFGLNDDRALSQISEVYLEKSEPDSAFYYLNLISSEEIKNSISFQNQLAEVSFLKNDFESSKEILKELIKTNSGIRENNFQLGNTFLLLGKIAFEERKFEDAIKFFHQSIIEIDGVFENGNVLSNPLEFSLGFATFQLFESVSRKANSLMELYLQTKDEKYRKASIETFQTAFNIAFQIANYYDNDEARIFLADYALKAYEDAIKYLYNLYQISGNYEDLVLLFEWVEKNKATSLDLSLKEKKVKRNLELPTDLLQKERDLQFSISRLQQQISATNDNNLIEQYQAELRSSRLALSRLIDQLNEIPEYMQAKLADESFDIKSIQNNILDRNSALVSFFETDEEIYIFLLDNKKLTVDRIEKKEELSNNLKEFKRALKEYQPGVRYQKGNLGAKLHEQLFSLPDVEWSKYSNLIIIPHGVLMDLPFAALETESGKFLVEQFTISYQYSVEFLTEIKNLKFSNENKIAFAPFSANFWSDDDISLNQLPQSQIEIDAISENKFSDELATKQQFLEIAPNSEIIHLATHALSDPNDPSQAFIAFYPGDNSSRLFTHEIYNLDLESTSLVFLSACETNAGLISQSEGVLSISRAFSFAGCPNIVTTLWKAEDLATAYISTRFYHHLDKGSGYADALRLAQLDLLNDPQMSQFHHPSFWSHLVFIGNHQPRNNMKSIIWYVIAILLSALLLLFYLKQKKSTPKGMDLMWD</sequence>
<reference evidence="6" key="1">
    <citation type="journal article" date="2019" name="Int. J. Syst. Evol. Microbiol.">
        <title>The Global Catalogue of Microorganisms (GCM) 10K type strain sequencing project: providing services to taxonomists for standard genome sequencing and annotation.</title>
        <authorList>
            <consortium name="The Broad Institute Genomics Platform"/>
            <consortium name="The Broad Institute Genome Sequencing Center for Infectious Disease"/>
            <person name="Wu L."/>
            <person name="Ma J."/>
        </authorList>
    </citation>
    <scope>NUCLEOTIDE SEQUENCE [LARGE SCALE GENOMIC DNA]</scope>
    <source>
        <strain evidence="6">CGMCC 1.12479</strain>
    </source>
</reference>
<evidence type="ECO:0000313" key="6">
    <source>
        <dbReference type="Proteomes" id="UP000635885"/>
    </source>
</evidence>
<dbReference type="InterPro" id="IPR011990">
    <property type="entry name" value="TPR-like_helical_dom_sf"/>
</dbReference>
<evidence type="ECO:0000259" key="4">
    <source>
        <dbReference type="Pfam" id="PF12770"/>
    </source>
</evidence>
<dbReference type="Proteomes" id="UP000635885">
    <property type="component" value="Unassembled WGS sequence"/>
</dbReference>
<dbReference type="SUPFAM" id="SSF48452">
    <property type="entry name" value="TPR-like"/>
    <property type="match status" value="2"/>
</dbReference>
<dbReference type="RefSeq" id="WP_188440099.1">
    <property type="nucleotide sequence ID" value="NZ_BMFD01000002.1"/>
</dbReference>
<dbReference type="EMBL" id="BMFD01000002">
    <property type="protein sequence ID" value="GGC32033.1"/>
    <property type="molecule type" value="Genomic_DNA"/>
</dbReference>
<keyword evidence="3" id="KW-0732">Signal</keyword>
<keyword evidence="2" id="KW-0472">Membrane</keyword>
<proteinExistence type="predicted"/>